<organism evidence="1">
    <name type="scientific">Anopheles darlingi</name>
    <name type="common">Mosquito</name>
    <dbReference type="NCBI Taxonomy" id="43151"/>
    <lineage>
        <taxon>Eukaryota</taxon>
        <taxon>Metazoa</taxon>
        <taxon>Ecdysozoa</taxon>
        <taxon>Arthropoda</taxon>
        <taxon>Hexapoda</taxon>
        <taxon>Insecta</taxon>
        <taxon>Pterygota</taxon>
        <taxon>Neoptera</taxon>
        <taxon>Endopterygota</taxon>
        <taxon>Diptera</taxon>
        <taxon>Nematocera</taxon>
        <taxon>Culicoidea</taxon>
        <taxon>Culicidae</taxon>
        <taxon>Anophelinae</taxon>
        <taxon>Anopheles</taxon>
    </lineage>
</organism>
<sequence length="131" mass="14616">MLFRCEKLFMAVRIITFITSLSEGAMVYKVRAVVARVAYWYTVGRSLRTSFTVCCTIWPMVAYGSSFNVWKRLKNSPYLRYSGSLSQKASILSTYSKPSSNKAISSGLSSRTVVLIVSITVRNSCSALVRS</sequence>
<proteinExistence type="predicted"/>
<reference evidence="1" key="1">
    <citation type="submission" date="2018-01" db="EMBL/GenBank/DDBJ databases">
        <title>An insight into the sialome of Amazonian anophelines.</title>
        <authorList>
            <person name="Ribeiro J.M."/>
            <person name="Scarpassa V."/>
            <person name="Calvo E."/>
        </authorList>
    </citation>
    <scope>NUCLEOTIDE SEQUENCE</scope>
</reference>
<name>A0A2M4D7S1_ANODA</name>
<accession>A0A2M4D7S1</accession>
<dbReference type="EMBL" id="GGFL01009452">
    <property type="protein sequence ID" value="MBW73630.1"/>
    <property type="molecule type" value="Transcribed_RNA"/>
</dbReference>
<protein>
    <submittedName>
        <fullName evidence="1">Putative secreted protein</fullName>
    </submittedName>
</protein>
<evidence type="ECO:0000313" key="1">
    <source>
        <dbReference type="EMBL" id="MBW73630.1"/>
    </source>
</evidence>
<dbReference type="AlphaFoldDB" id="A0A2M4D7S1"/>